<gene>
    <name evidence="1" type="ORF">D8I35_11285</name>
</gene>
<evidence type="ECO:0000313" key="2">
    <source>
        <dbReference type="Proteomes" id="UP000278006"/>
    </source>
</evidence>
<evidence type="ECO:0000313" key="1">
    <source>
        <dbReference type="EMBL" id="RMX05747.1"/>
    </source>
</evidence>
<name>A0A3M6QRT8_9BURK</name>
<organism evidence="1 2">
    <name type="scientific">Corticibacter populi</name>
    <dbReference type="NCBI Taxonomy" id="1550736"/>
    <lineage>
        <taxon>Bacteria</taxon>
        <taxon>Pseudomonadati</taxon>
        <taxon>Pseudomonadota</taxon>
        <taxon>Betaproteobacteria</taxon>
        <taxon>Burkholderiales</taxon>
        <taxon>Comamonadaceae</taxon>
        <taxon>Corticibacter</taxon>
    </lineage>
</organism>
<protein>
    <recommendedName>
        <fullName evidence="3">DUF4145 domain-containing protein</fullName>
    </recommendedName>
</protein>
<proteinExistence type="predicted"/>
<dbReference type="AlphaFoldDB" id="A0A3M6QRT8"/>
<evidence type="ECO:0008006" key="3">
    <source>
        <dbReference type="Google" id="ProtNLM"/>
    </source>
</evidence>
<comment type="caution">
    <text evidence="1">The sequence shown here is derived from an EMBL/GenBank/DDBJ whole genome shotgun (WGS) entry which is preliminary data.</text>
</comment>
<accession>A0A3M6QRT8</accession>
<reference evidence="1 2" key="1">
    <citation type="submission" date="2018-10" db="EMBL/GenBank/DDBJ databases">
        <title>Draft genome of Cortibacter populi DSM10536.</title>
        <authorList>
            <person name="Bernier A.-M."/>
            <person name="Bernard K."/>
        </authorList>
    </citation>
    <scope>NUCLEOTIDE SEQUENCE [LARGE SCALE GENOMIC DNA]</scope>
    <source>
        <strain evidence="1 2">DSM 105136</strain>
    </source>
</reference>
<keyword evidence="2" id="KW-1185">Reference proteome</keyword>
<dbReference type="Proteomes" id="UP000278006">
    <property type="component" value="Unassembled WGS sequence"/>
</dbReference>
<sequence length="124" mass="14181">MILLKGHLLLEFMLSEGLSTRLSLTDQQIRKLSFREKLKALATATETDKGLTEALEFLEQLNRLRNRLAHEPFPKLETDLATWSDQVLHVFLKSKHQRYTPRTKITQAISALARSVYESASSEA</sequence>
<dbReference type="EMBL" id="RDQO01000003">
    <property type="protein sequence ID" value="RMX05747.1"/>
    <property type="molecule type" value="Genomic_DNA"/>
</dbReference>